<dbReference type="PROSITE" id="PS50005">
    <property type="entry name" value="TPR"/>
    <property type="match status" value="1"/>
</dbReference>
<evidence type="ECO:0000313" key="4">
    <source>
        <dbReference type="EMBL" id="QFQ13296.1"/>
    </source>
</evidence>
<reference evidence="4 5" key="1">
    <citation type="submission" date="2018-11" db="EMBL/GenBank/DDBJ databases">
        <authorList>
            <person name="Na S.W."/>
            <person name="Baik M."/>
        </authorList>
    </citation>
    <scope>NUCLEOTIDE SEQUENCE [LARGE SCALE GENOMIC DNA]</scope>
    <source>
        <strain evidence="4 5">E39</strain>
    </source>
</reference>
<evidence type="ECO:0000313" key="5">
    <source>
        <dbReference type="Proteomes" id="UP000249375"/>
    </source>
</evidence>
<feature type="coiled-coil region" evidence="2">
    <location>
        <begin position="462"/>
        <end position="489"/>
    </location>
</feature>
<dbReference type="Proteomes" id="UP000249375">
    <property type="component" value="Chromosome"/>
</dbReference>
<keyword evidence="3" id="KW-0472">Membrane</keyword>
<keyword evidence="3" id="KW-1133">Transmembrane helix</keyword>
<dbReference type="InterPro" id="IPR011990">
    <property type="entry name" value="TPR-like_helical_dom_sf"/>
</dbReference>
<dbReference type="OrthoDB" id="1070114at2"/>
<dbReference type="SMART" id="SM00028">
    <property type="entry name" value="TPR"/>
    <property type="match status" value="3"/>
</dbReference>
<gene>
    <name evidence="4" type="ORF">C7Y71_009905</name>
</gene>
<keyword evidence="2" id="KW-0175">Coiled coil</keyword>
<dbReference type="Gene3D" id="1.25.40.10">
    <property type="entry name" value="Tetratricopeptide repeat domain"/>
    <property type="match status" value="1"/>
</dbReference>
<dbReference type="EMBL" id="CP033459">
    <property type="protein sequence ID" value="QFQ13296.1"/>
    <property type="molecule type" value="Genomic_DNA"/>
</dbReference>
<feature type="repeat" description="TPR" evidence="1">
    <location>
        <begin position="111"/>
        <end position="144"/>
    </location>
</feature>
<keyword evidence="1" id="KW-0802">TPR repeat</keyword>
<keyword evidence="3" id="KW-0812">Transmembrane</keyword>
<feature type="transmembrane region" description="Helical" evidence="3">
    <location>
        <begin position="372"/>
        <end position="396"/>
    </location>
</feature>
<dbReference type="AlphaFoldDB" id="A0A5P8E8L6"/>
<dbReference type="SUPFAM" id="SSF48452">
    <property type="entry name" value="TPR-like"/>
    <property type="match status" value="1"/>
</dbReference>
<dbReference type="InterPro" id="IPR019734">
    <property type="entry name" value="TPR_rpt"/>
</dbReference>
<dbReference type="KEGG" id="alq:C7Y71_009905"/>
<organism evidence="4 5">
    <name type="scientific">Pseudoprevotella muciniphila</name>
    <dbReference type="NCBI Taxonomy" id="2133944"/>
    <lineage>
        <taxon>Bacteria</taxon>
        <taxon>Pseudomonadati</taxon>
        <taxon>Bacteroidota</taxon>
        <taxon>Bacteroidia</taxon>
        <taxon>Bacteroidales</taxon>
        <taxon>Prevotellaceae</taxon>
        <taxon>Pseudoprevotella</taxon>
    </lineage>
</organism>
<proteinExistence type="predicted"/>
<accession>A0A5P8E8L6</accession>
<evidence type="ECO:0000256" key="3">
    <source>
        <dbReference type="SAM" id="Phobius"/>
    </source>
</evidence>
<protein>
    <submittedName>
        <fullName evidence="4">Uncharacterized protein</fullName>
    </submittedName>
</protein>
<keyword evidence="5" id="KW-1185">Reference proteome</keyword>
<sequence length="599" mass="69217">MKKVAILVLCIICSFIVGKYFGSFNANSTSQNLQDFLAHVDSLCYSEPKNACEKLDSIETQIENMEDRTRHRYLLLKIKAQDKAFIPHTSDSLIKEVVSYYDQNGFANERMEAYYYLGSVHRDMHDAPGAARNYLKAVEIAQQTDEKIDTLILSNIYSQLSFIYFKLHDFKNALKFSKNEYLLQDRIGKLDERSLMDVATCYQHLGLKDSMQLYYDQAINLIKQDASYSSNTDIIAEQASFYAKEDSIKKATELVSLLDDHLDGRIPRNYYMAKAVYFQHANQLDSSAIYYQKVLESDLSLSGNCEEARGLMEVLSEQGKTEDALKYAHLYATNIDSFNLKQQQALAEDAHNEYQYNRDIEAEAAAYKKSSALWRTSVFVLLISFLLVGIITYIYMKYRKKLKHKLFKKDLELHDKESIIENQRRSISEQQSIIAGKEVEIQRNESIIELNQVRIEKQDKILAQREKIIEQQKERIKKTEERNTRLTKVKLNTAAGVSKKKIFRKFKDAANYKNGVRINGDDWSLLMDAINLADPDFLYKAEKRIKKLNERKLKICYLLKLGLSWSEIMVVTDIPRSSAHRLSKEISELLGDALDDSDV</sequence>
<evidence type="ECO:0000256" key="2">
    <source>
        <dbReference type="SAM" id="Coils"/>
    </source>
</evidence>
<evidence type="ECO:0000256" key="1">
    <source>
        <dbReference type="PROSITE-ProRule" id="PRU00339"/>
    </source>
</evidence>
<name>A0A5P8E8L6_9BACT</name>
<dbReference type="RefSeq" id="WP_111897527.1">
    <property type="nucleotide sequence ID" value="NZ_CP033459.1"/>
</dbReference>